<dbReference type="SUPFAM" id="SSF53850">
    <property type="entry name" value="Periplasmic binding protein-like II"/>
    <property type="match status" value="1"/>
</dbReference>
<proteinExistence type="predicted"/>
<keyword evidence="4" id="KW-1185">Reference proteome</keyword>
<dbReference type="OrthoDB" id="15033at2157"/>
<organism evidence="3 4">
    <name type="scientific">Methanothermococcus okinawensis (strain DSM 14208 / JCM 11175 / IH1)</name>
    <dbReference type="NCBI Taxonomy" id="647113"/>
    <lineage>
        <taxon>Archaea</taxon>
        <taxon>Methanobacteriati</taxon>
        <taxon>Methanobacteriota</taxon>
        <taxon>Methanomada group</taxon>
        <taxon>Methanococci</taxon>
        <taxon>Methanococcales</taxon>
        <taxon>Methanococcaceae</taxon>
        <taxon>Methanothermococcus</taxon>
    </lineage>
</organism>
<dbReference type="GO" id="GO:0030973">
    <property type="term" value="F:molybdate ion binding"/>
    <property type="evidence" value="ECO:0007669"/>
    <property type="project" value="TreeGrafter"/>
</dbReference>
<name>F8AKJ0_METOI</name>
<dbReference type="PANTHER" id="PTHR30632:SF0">
    <property type="entry name" value="SULFATE-BINDING PROTEIN"/>
    <property type="match status" value="1"/>
</dbReference>
<dbReference type="PIRSF" id="PIRSF004846">
    <property type="entry name" value="ModA"/>
    <property type="match status" value="1"/>
</dbReference>
<dbReference type="GO" id="GO:0046872">
    <property type="term" value="F:metal ion binding"/>
    <property type="evidence" value="ECO:0007669"/>
    <property type="project" value="UniProtKB-KW"/>
</dbReference>
<dbReference type="RefSeq" id="WP_013867695.1">
    <property type="nucleotide sequence ID" value="NC_015636.1"/>
</dbReference>
<sequence length="262" mass="29255">MKKIWIIVAMGLTIIGLTLSGCTEKENNGTNEASIHAYVGAGLQQPMDEIGKEFEKKYHIKVNYDYAGGGLLYSKVLASNKGDIFMPGTYFYVNELNKKGYITEVANITKHIPVIVVKKGNPKNITSLEDLGKPGIKLALNDEDNCIGRTFNKILSKAEKDHPDITKRIKNNTVVKGATVKQTLIYVELGQVDAGVVWRADAIEDKDKVNIIPINPKYNIIKTVPIAILKTTKNKKNARLFYDFVNTKGKEIFKKYGYEVVE</sequence>
<dbReference type="GO" id="GO:0015689">
    <property type="term" value="P:molybdate ion transport"/>
    <property type="evidence" value="ECO:0007669"/>
    <property type="project" value="InterPro"/>
</dbReference>
<dbReference type="GeneID" id="10773716"/>
<dbReference type="eggNOG" id="arCOG00219">
    <property type="taxonomic scope" value="Archaea"/>
</dbReference>
<dbReference type="HOGENOM" id="CLU_065520_2_0_2"/>
<dbReference type="KEGG" id="mok:Metok_1558"/>
<keyword evidence="1" id="KW-0479">Metal-binding</keyword>
<dbReference type="Proteomes" id="UP000009296">
    <property type="component" value="Chromosome"/>
</dbReference>
<dbReference type="PROSITE" id="PS51257">
    <property type="entry name" value="PROKAR_LIPOPROTEIN"/>
    <property type="match status" value="1"/>
</dbReference>
<evidence type="ECO:0000313" key="4">
    <source>
        <dbReference type="Proteomes" id="UP000009296"/>
    </source>
</evidence>
<dbReference type="EMBL" id="CP002792">
    <property type="protein sequence ID" value="AEH07521.1"/>
    <property type="molecule type" value="Genomic_DNA"/>
</dbReference>
<dbReference type="NCBIfam" id="TIGR01256">
    <property type="entry name" value="modA"/>
    <property type="match status" value="1"/>
</dbReference>
<accession>F8AKJ0</accession>
<dbReference type="STRING" id="647113.Metok_1558"/>
<dbReference type="InterPro" id="IPR050682">
    <property type="entry name" value="ModA/WtpA"/>
</dbReference>
<dbReference type="Gene3D" id="3.40.190.10">
    <property type="entry name" value="Periplasmic binding protein-like II"/>
    <property type="match status" value="2"/>
</dbReference>
<evidence type="ECO:0000256" key="1">
    <source>
        <dbReference type="ARBA" id="ARBA00022723"/>
    </source>
</evidence>
<evidence type="ECO:0000313" key="3">
    <source>
        <dbReference type="EMBL" id="AEH07521.1"/>
    </source>
</evidence>
<evidence type="ECO:0000256" key="2">
    <source>
        <dbReference type="ARBA" id="ARBA00022729"/>
    </source>
</evidence>
<reference evidence="3" key="1">
    <citation type="submission" date="2011-05" db="EMBL/GenBank/DDBJ databases">
        <title>Complete sequence of chromosome of Methanothermococcus okinawensis IH1.</title>
        <authorList>
            <consortium name="US DOE Joint Genome Institute"/>
            <person name="Lucas S."/>
            <person name="Han J."/>
            <person name="Lapidus A."/>
            <person name="Cheng J.-F."/>
            <person name="Goodwin L."/>
            <person name="Pitluck S."/>
            <person name="Peters L."/>
            <person name="Mikhailova N."/>
            <person name="Held B."/>
            <person name="Han C."/>
            <person name="Tapia R."/>
            <person name="Land M."/>
            <person name="Hauser L."/>
            <person name="Kyrpides N."/>
            <person name="Ivanova N."/>
            <person name="Pagani I."/>
            <person name="Sieprawska-Lupa M."/>
            <person name="Takai K."/>
            <person name="Miyazaki J."/>
            <person name="Whitman W."/>
            <person name="Woyke T."/>
        </authorList>
    </citation>
    <scope>NUCLEOTIDE SEQUENCE [LARGE SCALE GENOMIC DNA]</scope>
    <source>
        <strain evidence="3">IH1</strain>
    </source>
</reference>
<dbReference type="CDD" id="cd13517">
    <property type="entry name" value="PBP2_ModA3_like"/>
    <property type="match status" value="1"/>
</dbReference>
<dbReference type="Pfam" id="PF13531">
    <property type="entry name" value="SBP_bac_11"/>
    <property type="match status" value="1"/>
</dbReference>
<dbReference type="PANTHER" id="PTHR30632">
    <property type="entry name" value="MOLYBDATE-BINDING PERIPLASMIC PROTEIN"/>
    <property type="match status" value="1"/>
</dbReference>
<dbReference type="InterPro" id="IPR005950">
    <property type="entry name" value="ModA"/>
</dbReference>
<gene>
    <name evidence="3" type="ordered locus">Metok_1558</name>
</gene>
<dbReference type="AlphaFoldDB" id="F8AKJ0"/>
<protein>
    <submittedName>
        <fullName evidence="3">Molybdenum ABC transporter, periplasmic molybdate-binding protein</fullName>
    </submittedName>
</protein>
<keyword evidence="2" id="KW-0732">Signal</keyword>